<evidence type="ECO:0000256" key="2">
    <source>
        <dbReference type="ARBA" id="ARBA00004117"/>
    </source>
</evidence>
<evidence type="ECO:0000256" key="7">
    <source>
        <dbReference type="ARBA" id="ARBA00022729"/>
    </source>
</evidence>
<feature type="signal peptide" evidence="13">
    <location>
        <begin position="1"/>
        <end position="19"/>
    </location>
</feature>
<protein>
    <recommendedName>
        <fullName evidence="16">Flagellar L-ring protein</fullName>
    </recommendedName>
</protein>
<dbReference type="PANTHER" id="PTHR34933:SF1">
    <property type="entry name" value="FLAGELLAR L-RING PROTEIN"/>
    <property type="match status" value="1"/>
</dbReference>
<evidence type="ECO:0000256" key="11">
    <source>
        <dbReference type="ARBA" id="ARBA00023237"/>
    </source>
</evidence>
<dbReference type="AlphaFoldDB" id="A0AA37WHD3"/>
<evidence type="ECO:0000256" key="4">
    <source>
        <dbReference type="ARBA" id="ARBA00004635"/>
    </source>
</evidence>
<dbReference type="PANTHER" id="PTHR34933">
    <property type="entry name" value="FLAGELLAR L-RING PROTEIN"/>
    <property type="match status" value="1"/>
</dbReference>
<evidence type="ECO:0000256" key="1">
    <source>
        <dbReference type="ARBA" id="ARBA00002591"/>
    </source>
</evidence>
<dbReference type="EMBL" id="BSOT01000005">
    <property type="protein sequence ID" value="GLR70008.1"/>
    <property type="molecule type" value="Genomic_DNA"/>
</dbReference>
<dbReference type="GO" id="GO:0071973">
    <property type="term" value="P:bacterial-type flagellum-dependent cell motility"/>
    <property type="evidence" value="ECO:0007669"/>
    <property type="project" value="InterPro"/>
</dbReference>
<evidence type="ECO:0000313" key="14">
    <source>
        <dbReference type="EMBL" id="GLR70008.1"/>
    </source>
</evidence>
<keyword evidence="8" id="KW-0472">Membrane</keyword>
<dbReference type="RefSeq" id="WP_284216310.1">
    <property type="nucleotide sequence ID" value="NZ_BSOT01000005.1"/>
</dbReference>
<evidence type="ECO:0000256" key="12">
    <source>
        <dbReference type="ARBA" id="ARBA00023288"/>
    </source>
</evidence>
<evidence type="ECO:0000256" key="10">
    <source>
        <dbReference type="ARBA" id="ARBA00023143"/>
    </source>
</evidence>
<comment type="caution">
    <text evidence="14">The sequence shown here is derived from an EMBL/GenBank/DDBJ whole genome shotgun (WGS) entry which is preliminary data.</text>
</comment>
<comment type="subcellular location">
    <subcellularLocation>
        <location evidence="2">Bacterial flagellum basal body</location>
    </subcellularLocation>
    <subcellularLocation>
        <location evidence="3">Cell outer membrane</location>
    </subcellularLocation>
    <subcellularLocation>
        <location evidence="4">Membrane</location>
        <topology evidence="4">Lipid-anchor</topology>
    </subcellularLocation>
</comment>
<evidence type="ECO:0000256" key="9">
    <source>
        <dbReference type="ARBA" id="ARBA00023139"/>
    </source>
</evidence>
<sequence length="188" mass="20305">MFRYKVLIAMLLCSSFVSAQSLYDEAKFKALHADKKAVDIGDGITVLVYQNVQATSSAGEVSEGQFGFNGGASVDDRSWNSGVSIGSSNEGNAGTNRNGFVRAQLTAVVVGKKDNDTLIIEGTQKITVNEEQQIITIKGNVRLEDVSNNNMVPSFRVQNAEIVIEGEGEVTSGKNGNVFTRFIEWLGF</sequence>
<dbReference type="GO" id="GO:0009427">
    <property type="term" value="C:bacterial-type flagellum basal body, distal rod, L ring"/>
    <property type="evidence" value="ECO:0007669"/>
    <property type="project" value="InterPro"/>
</dbReference>
<evidence type="ECO:0000256" key="5">
    <source>
        <dbReference type="ARBA" id="ARBA00006929"/>
    </source>
</evidence>
<proteinExistence type="inferred from homology"/>
<gene>
    <name evidence="14" type="ORF">GCM10007852_09160</name>
</gene>
<keyword evidence="10" id="KW-0975">Bacterial flagellum</keyword>
<comment type="similarity">
    <text evidence="5">Belongs to the FlgH family.</text>
</comment>
<keyword evidence="12" id="KW-0449">Lipoprotein</keyword>
<dbReference type="InterPro" id="IPR000527">
    <property type="entry name" value="Flag_Lring"/>
</dbReference>
<keyword evidence="15" id="KW-1185">Reference proteome</keyword>
<evidence type="ECO:0008006" key="16">
    <source>
        <dbReference type="Google" id="ProtNLM"/>
    </source>
</evidence>
<evidence type="ECO:0000256" key="3">
    <source>
        <dbReference type="ARBA" id="ARBA00004442"/>
    </source>
</evidence>
<keyword evidence="11" id="KW-0998">Cell outer membrane</keyword>
<comment type="function">
    <text evidence="1">Assembles around the rod to form the L-ring and probably protects the motor/basal body from shearing forces during rotation.</text>
</comment>
<evidence type="ECO:0000256" key="8">
    <source>
        <dbReference type="ARBA" id="ARBA00023136"/>
    </source>
</evidence>
<dbReference type="PRINTS" id="PR01008">
    <property type="entry name" value="FLGLRINGFLGH"/>
</dbReference>
<dbReference type="Proteomes" id="UP001156601">
    <property type="component" value="Unassembled WGS sequence"/>
</dbReference>
<keyword evidence="7 13" id="KW-0732">Signal</keyword>
<dbReference type="Pfam" id="PF02107">
    <property type="entry name" value="FlgH"/>
    <property type="match status" value="1"/>
</dbReference>
<dbReference type="GO" id="GO:0009279">
    <property type="term" value="C:cell outer membrane"/>
    <property type="evidence" value="ECO:0007669"/>
    <property type="project" value="UniProtKB-SubCell"/>
</dbReference>
<feature type="chain" id="PRO_5041201847" description="Flagellar L-ring protein" evidence="13">
    <location>
        <begin position="20"/>
        <end position="188"/>
    </location>
</feature>
<evidence type="ECO:0000256" key="13">
    <source>
        <dbReference type="SAM" id="SignalP"/>
    </source>
</evidence>
<dbReference type="GO" id="GO:0003774">
    <property type="term" value="F:cytoskeletal motor activity"/>
    <property type="evidence" value="ECO:0007669"/>
    <property type="project" value="InterPro"/>
</dbReference>
<name>A0AA37WHD3_9ALTE</name>
<organism evidence="14 15">
    <name type="scientific">Agaribacter marinus</name>
    <dbReference type="NCBI Taxonomy" id="1431249"/>
    <lineage>
        <taxon>Bacteria</taxon>
        <taxon>Pseudomonadati</taxon>
        <taxon>Pseudomonadota</taxon>
        <taxon>Gammaproteobacteria</taxon>
        <taxon>Alteromonadales</taxon>
        <taxon>Alteromonadaceae</taxon>
        <taxon>Agaribacter</taxon>
    </lineage>
</organism>
<evidence type="ECO:0000256" key="6">
    <source>
        <dbReference type="ARBA" id="ARBA00011439"/>
    </source>
</evidence>
<comment type="subunit">
    <text evidence="6">The basal body constitutes a major portion of the flagellar organelle and consists of four rings (L,P,S, and M) mounted on a central rod.</text>
</comment>
<accession>A0AA37WHD3</accession>
<reference evidence="14" key="1">
    <citation type="journal article" date="2014" name="Int. J. Syst. Evol. Microbiol.">
        <title>Complete genome sequence of Corynebacterium casei LMG S-19264T (=DSM 44701T), isolated from a smear-ripened cheese.</title>
        <authorList>
            <consortium name="US DOE Joint Genome Institute (JGI-PGF)"/>
            <person name="Walter F."/>
            <person name="Albersmeier A."/>
            <person name="Kalinowski J."/>
            <person name="Ruckert C."/>
        </authorList>
    </citation>
    <scope>NUCLEOTIDE SEQUENCE</scope>
    <source>
        <strain evidence="14">NBRC 110023</strain>
    </source>
</reference>
<reference evidence="14" key="2">
    <citation type="submission" date="2023-01" db="EMBL/GenBank/DDBJ databases">
        <title>Draft genome sequence of Agaribacter marinus strain NBRC 110023.</title>
        <authorList>
            <person name="Sun Q."/>
            <person name="Mori K."/>
        </authorList>
    </citation>
    <scope>NUCLEOTIDE SEQUENCE</scope>
    <source>
        <strain evidence="14">NBRC 110023</strain>
    </source>
</reference>
<evidence type="ECO:0000313" key="15">
    <source>
        <dbReference type="Proteomes" id="UP001156601"/>
    </source>
</evidence>
<keyword evidence="9" id="KW-0564">Palmitate</keyword>